<keyword evidence="2" id="KW-1133">Transmembrane helix</keyword>
<feature type="region of interest" description="Disordered" evidence="1">
    <location>
        <begin position="220"/>
        <end position="242"/>
    </location>
</feature>
<sequence length="318" mass="33404">MGGGAMRTAAKAALGGYRSVGPLAGQAAVAAARRASRPPPATVSAVAPVAEGGPAVPLLSSEKGRSDALAVQEIQRSSWEIDEWEFAGGEEEELLDSLHPAPRVVFGPVPTLEEAKEATADLKDAVERVYFSPSTEVSLEGVQGCTSRENVALVQSMPKHVVQAFSLLQGSPEAQDVVASLAADKNVWDAVMKNEKVMEFYRTQQSVVLQAETNVDFEESVGENECTKEYPESPKSPAGDSQTSVFTEIMGHIKLKVTEMVSHISNFLQDLLGTSTGAQSSSSTKSTGSIGSNVDVAVGASFIALAIATILVVLVKRG</sequence>
<feature type="transmembrane region" description="Helical" evidence="2">
    <location>
        <begin position="296"/>
        <end position="315"/>
    </location>
</feature>
<dbReference type="PANTHER" id="PTHR33625">
    <property type="entry name" value="OS08G0179900 PROTEIN"/>
    <property type="match status" value="1"/>
</dbReference>
<gene>
    <name evidence="4" type="primary">LOC105036081</name>
</gene>
<accession>A0A6I9QL57</accession>
<evidence type="ECO:0000256" key="2">
    <source>
        <dbReference type="SAM" id="Phobius"/>
    </source>
</evidence>
<reference evidence="4" key="1">
    <citation type="submission" date="2025-08" db="UniProtKB">
        <authorList>
            <consortium name="RefSeq"/>
        </authorList>
    </citation>
    <scope>IDENTIFICATION</scope>
</reference>
<dbReference type="PANTHER" id="PTHR33625:SF4">
    <property type="entry name" value="OS08G0179900 PROTEIN"/>
    <property type="match status" value="1"/>
</dbReference>
<dbReference type="GeneID" id="105036081"/>
<keyword evidence="3" id="KW-1185">Reference proteome</keyword>
<evidence type="ECO:0000256" key="1">
    <source>
        <dbReference type="SAM" id="MobiDB-lite"/>
    </source>
</evidence>
<dbReference type="FunCoup" id="A0A6I9QL57">
    <property type="interactions" value="2612"/>
</dbReference>
<dbReference type="RefSeq" id="XP_010910123.1">
    <property type="nucleotide sequence ID" value="XM_010911821.3"/>
</dbReference>
<name>A0A6I9QL57_ELAGV</name>
<dbReference type="KEGG" id="egu:105036081"/>
<dbReference type="Proteomes" id="UP000504607">
    <property type="component" value="Unplaced"/>
</dbReference>
<protein>
    <submittedName>
        <fullName evidence="4">Uncharacterized protein LOC105036081</fullName>
    </submittedName>
</protein>
<dbReference type="InParanoid" id="A0A6I9QL57"/>
<keyword evidence="2" id="KW-0812">Transmembrane</keyword>
<evidence type="ECO:0000313" key="4">
    <source>
        <dbReference type="RefSeq" id="XP_010910123.1"/>
    </source>
</evidence>
<evidence type="ECO:0000313" key="3">
    <source>
        <dbReference type="Proteomes" id="UP000504607"/>
    </source>
</evidence>
<proteinExistence type="predicted"/>
<dbReference type="AlphaFoldDB" id="A0A6I9QL57"/>
<dbReference type="OrthoDB" id="659599at2759"/>
<keyword evidence="2" id="KW-0472">Membrane</keyword>
<organism evidence="3 4">
    <name type="scientific">Elaeis guineensis var. tenera</name>
    <name type="common">Oil palm</name>
    <dbReference type="NCBI Taxonomy" id="51953"/>
    <lineage>
        <taxon>Eukaryota</taxon>
        <taxon>Viridiplantae</taxon>
        <taxon>Streptophyta</taxon>
        <taxon>Embryophyta</taxon>
        <taxon>Tracheophyta</taxon>
        <taxon>Spermatophyta</taxon>
        <taxon>Magnoliopsida</taxon>
        <taxon>Liliopsida</taxon>
        <taxon>Arecaceae</taxon>
        <taxon>Arecoideae</taxon>
        <taxon>Cocoseae</taxon>
        <taxon>Elaeidinae</taxon>
        <taxon>Elaeis</taxon>
    </lineage>
</organism>